<keyword evidence="2" id="KW-0812">Transmembrane</keyword>
<evidence type="ECO:0000313" key="6">
    <source>
        <dbReference type="Proteomes" id="UP001234602"/>
    </source>
</evidence>
<evidence type="ECO:0000313" key="5">
    <source>
        <dbReference type="EMBL" id="MDM5452295.1"/>
    </source>
</evidence>
<protein>
    <submittedName>
        <fullName evidence="5">DUF4179 domain-containing protein</fullName>
    </submittedName>
</protein>
<keyword evidence="2" id="KW-1133">Transmembrane helix</keyword>
<gene>
    <name evidence="5" type="ORF">QUF89_08865</name>
</gene>
<dbReference type="InterPro" id="IPR040680">
    <property type="entry name" value="DUF5643"/>
</dbReference>
<comment type="caution">
    <text evidence="5">The sequence shown here is derived from an EMBL/GenBank/DDBJ whole genome shotgun (WGS) entry which is preliminary data.</text>
</comment>
<dbReference type="InterPro" id="IPR025436">
    <property type="entry name" value="DUF4179"/>
</dbReference>
<name>A0AAW7IE93_9BACI</name>
<evidence type="ECO:0000259" key="3">
    <source>
        <dbReference type="Pfam" id="PF13786"/>
    </source>
</evidence>
<dbReference type="AlphaFoldDB" id="A0AAW7IE93"/>
<feature type="domain" description="DUF4179" evidence="3">
    <location>
        <begin position="44"/>
        <end position="147"/>
    </location>
</feature>
<evidence type="ECO:0000256" key="2">
    <source>
        <dbReference type="SAM" id="Phobius"/>
    </source>
</evidence>
<dbReference type="Gene3D" id="2.60.40.1640">
    <property type="entry name" value="Conserved domain protein"/>
    <property type="match status" value="1"/>
</dbReference>
<keyword evidence="2" id="KW-0472">Membrane</keyword>
<dbReference type="Gene3D" id="2.60.40.1630">
    <property type="entry name" value="bacillus anthracis domain"/>
    <property type="match status" value="1"/>
</dbReference>
<dbReference type="EMBL" id="JAUCEY010000008">
    <property type="protein sequence ID" value="MDM5452295.1"/>
    <property type="molecule type" value="Genomic_DNA"/>
</dbReference>
<dbReference type="RefSeq" id="WP_289319813.1">
    <property type="nucleotide sequence ID" value="NZ_JAUCEY010000008.1"/>
</dbReference>
<sequence>MKDIYELLNDMDIDETEFKEMEVTELEKAKIKRSLKKSISKKEKMKRWQKNVLAASIIFGLSTATIGFSFTASAKSIPLIGDIFSFLGNGKTGLYDDIKNTGKGLYGDYKAYSNEIGLTEESNGLTFTINDAIYDGKTVTITYTIESEEDLGDGSFYIPGPNIKEMKAQAGSDGVTKVADKKYVGLLTASNLEDLKEDRVNIDWDINSISITDKHKEIKGNWNFAFSLEATESNEKVINKSVDQYGVKVSVEKIAISPMSFVVHYNQEVSDLVKNKWDDVYVELTIKDDLGNVYSGQGNGGMGLGSYNMSWSKTFQKIDQNATKLIATPHLSLRNFTSENHGEVSITEDGKEKVSSFPSKPKNAPKELVLDDIMIDLKK</sequence>
<feature type="transmembrane region" description="Helical" evidence="2">
    <location>
        <begin position="51"/>
        <end position="70"/>
    </location>
</feature>
<proteinExistence type="predicted"/>
<feature type="domain" description="DUF5643" evidence="4">
    <location>
        <begin position="235"/>
        <end position="340"/>
    </location>
</feature>
<reference evidence="5" key="1">
    <citation type="submission" date="2023-06" db="EMBL/GenBank/DDBJ databases">
        <title>Comparative genomics of Bacillaceae isolates and their secondary metabolite potential.</title>
        <authorList>
            <person name="Song L."/>
            <person name="Nielsen L.J."/>
            <person name="Mohite O."/>
            <person name="Xu X."/>
            <person name="Weber T."/>
            <person name="Kovacs A.T."/>
        </authorList>
    </citation>
    <scope>NUCLEOTIDE SEQUENCE</scope>
    <source>
        <strain evidence="5">D8_B_37</strain>
    </source>
</reference>
<accession>A0AAW7IE93</accession>
<organism evidence="5 6">
    <name type="scientific">Peribacillus simplex</name>
    <dbReference type="NCBI Taxonomy" id="1478"/>
    <lineage>
        <taxon>Bacteria</taxon>
        <taxon>Bacillati</taxon>
        <taxon>Bacillota</taxon>
        <taxon>Bacilli</taxon>
        <taxon>Bacillales</taxon>
        <taxon>Bacillaceae</taxon>
        <taxon>Peribacillus</taxon>
    </lineage>
</organism>
<evidence type="ECO:0000256" key="1">
    <source>
        <dbReference type="SAM" id="MobiDB-lite"/>
    </source>
</evidence>
<dbReference type="Proteomes" id="UP001234602">
    <property type="component" value="Unassembled WGS sequence"/>
</dbReference>
<feature type="region of interest" description="Disordered" evidence="1">
    <location>
        <begin position="342"/>
        <end position="363"/>
    </location>
</feature>
<dbReference type="Pfam" id="PF13786">
    <property type="entry name" value="DUF4179"/>
    <property type="match status" value="1"/>
</dbReference>
<evidence type="ECO:0000259" key="4">
    <source>
        <dbReference type="Pfam" id="PF18705"/>
    </source>
</evidence>
<dbReference type="Pfam" id="PF18705">
    <property type="entry name" value="DUF5643"/>
    <property type="match status" value="1"/>
</dbReference>